<comment type="caution">
    <text evidence="6">The sequence shown here is derived from an EMBL/GenBank/DDBJ whole genome shotgun (WGS) entry which is preliminary data.</text>
</comment>
<reference evidence="6 7" key="2">
    <citation type="submission" date="2017-10" db="EMBL/GenBank/DDBJ databases">
        <title>Genome analyses suggest a sexual origin of heterokaryosis in a supposedly ancient asexual fungus.</title>
        <authorList>
            <person name="Corradi N."/>
            <person name="Sedzielewska K."/>
            <person name="Noel J."/>
            <person name="Charron P."/>
            <person name="Farinelli L."/>
            <person name="Marton T."/>
            <person name="Kruger M."/>
            <person name="Pelin A."/>
            <person name="Brachmann A."/>
            <person name="Corradi N."/>
        </authorList>
    </citation>
    <scope>NUCLEOTIDE SEQUENCE [LARGE SCALE GENOMIC DNA]</scope>
    <source>
        <strain evidence="6 7">A1</strain>
    </source>
</reference>
<dbReference type="InterPro" id="IPR052035">
    <property type="entry name" value="ZnF_BED_domain_contain"/>
</dbReference>
<accession>A0A2N0RJ61</accession>
<sequence length="313" mass="36577">MATITELVNAIKGYVDNPTIGREILANQIKRTIKQICQKENNLHQDLVQIQAGQRLFQIKKHYLTANKYIRILEIRFLKQGVYESTKNQSTITSIVHTRKHKESWQRELRQFLTNWITEDLQPLYVVQSLLFRKLINELDPAFIIPDEKGIKRIISKSYKSTLPILIEKIRVEAKSVSLTTDMWTAKNGQGYIGSAKDTAKYLRLVNDVATRWNSSYLAWSRLIYLKEWIKLLSNTLSISTDLDTKKDAKRLKQIMITDEEWDFLADIIEVLSTFADATTELGGKKKQVMHLMRRIKMKYQMMILINRLILMV</sequence>
<keyword evidence="3" id="KW-0863">Zinc-finger</keyword>
<dbReference type="GO" id="GO:0008270">
    <property type="term" value="F:zinc ion binding"/>
    <property type="evidence" value="ECO:0007669"/>
    <property type="project" value="UniProtKB-KW"/>
</dbReference>
<dbReference type="SUPFAM" id="SSF53098">
    <property type="entry name" value="Ribonuclease H-like"/>
    <property type="match status" value="1"/>
</dbReference>
<dbReference type="SUPFAM" id="SSF140996">
    <property type="entry name" value="Hermes dimerisation domain"/>
    <property type="match status" value="1"/>
</dbReference>
<evidence type="ECO:0000313" key="6">
    <source>
        <dbReference type="EMBL" id="PKC63318.1"/>
    </source>
</evidence>
<dbReference type="GO" id="GO:0005634">
    <property type="term" value="C:nucleus"/>
    <property type="evidence" value="ECO:0007669"/>
    <property type="project" value="UniProtKB-SubCell"/>
</dbReference>
<name>A0A2N0RJ61_9GLOM</name>
<evidence type="ECO:0008006" key="8">
    <source>
        <dbReference type="Google" id="ProtNLM"/>
    </source>
</evidence>
<reference evidence="6 7" key="1">
    <citation type="submission" date="2017-10" db="EMBL/GenBank/DDBJ databases">
        <title>Extensive intraspecific genome diversity in a model arbuscular mycorrhizal fungus.</title>
        <authorList>
            <person name="Chen E.C.H."/>
            <person name="Morin E."/>
            <person name="Baudet D."/>
            <person name="Noel J."/>
            <person name="Ndikumana S."/>
            <person name="Charron P."/>
            <person name="St-Onge C."/>
            <person name="Giorgi J."/>
            <person name="Grigoriev I.V."/>
            <person name="Roux C."/>
            <person name="Martin F.M."/>
            <person name="Corradi N."/>
        </authorList>
    </citation>
    <scope>NUCLEOTIDE SEQUENCE [LARGE SCALE GENOMIC DNA]</scope>
    <source>
        <strain evidence="6 7">A1</strain>
    </source>
</reference>
<keyword evidence="2" id="KW-0479">Metal-binding</keyword>
<dbReference type="VEuPathDB" id="FungiDB:RhiirA1_396913"/>
<keyword evidence="4" id="KW-0862">Zinc</keyword>
<protein>
    <recommendedName>
        <fullName evidence="8">Zinc finger bed domain-containing protein 1-like</fullName>
    </recommendedName>
</protein>
<dbReference type="AlphaFoldDB" id="A0A2N0RJ61"/>
<comment type="subcellular location">
    <subcellularLocation>
        <location evidence="1">Nucleus</location>
    </subcellularLocation>
</comment>
<dbReference type="VEuPathDB" id="FungiDB:FUN_004232"/>
<evidence type="ECO:0000256" key="3">
    <source>
        <dbReference type="ARBA" id="ARBA00022771"/>
    </source>
</evidence>
<keyword evidence="5" id="KW-0539">Nucleus</keyword>
<dbReference type="InterPro" id="IPR012337">
    <property type="entry name" value="RNaseH-like_sf"/>
</dbReference>
<evidence type="ECO:0000256" key="4">
    <source>
        <dbReference type="ARBA" id="ARBA00022833"/>
    </source>
</evidence>
<proteinExistence type="predicted"/>
<dbReference type="EMBL" id="LLXH01000753">
    <property type="protein sequence ID" value="PKC63318.1"/>
    <property type="molecule type" value="Genomic_DNA"/>
</dbReference>
<evidence type="ECO:0000256" key="2">
    <source>
        <dbReference type="ARBA" id="ARBA00022723"/>
    </source>
</evidence>
<evidence type="ECO:0000313" key="7">
    <source>
        <dbReference type="Proteomes" id="UP000232688"/>
    </source>
</evidence>
<evidence type="ECO:0000256" key="5">
    <source>
        <dbReference type="ARBA" id="ARBA00023242"/>
    </source>
</evidence>
<dbReference type="PANTHER" id="PTHR46481:SF10">
    <property type="entry name" value="ZINC FINGER BED DOMAIN-CONTAINING PROTEIN 39"/>
    <property type="match status" value="1"/>
</dbReference>
<gene>
    <name evidence="6" type="ORF">RhiirA1_396913</name>
</gene>
<dbReference type="Proteomes" id="UP000232688">
    <property type="component" value="Unassembled WGS sequence"/>
</dbReference>
<evidence type="ECO:0000256" key="1">
    <source>
        <dbReference type="ARBA" id="ARBA00004123"/>
    </source>
</evidence>
<organism evidence="6 7">
    <name type="scientific">Rhizophagus irregularis</name>
    <dbReference type="NCBI Taxonomy" id="588596"/>
    <lineage>
        <taxon>Eukaryota</taxon>
        <taxon>Fungi</taxon>
        <taxon>Fungi incertae sedis</taxon>
        <taxon>Mucoromycota</taxon>
        <taxon>Glomeromycotina</taxon>
        <taxon>Glomeromycetes</taxon>
        <taxon>Glomerales</taxon>
        <taxon>Glomeraceae</taxon>
        <taxon>Rhizophagus</taxon>
    </lineage>
</organism>
<dbReference type="PANTHER" id="PTHR46481">
    <property type="entry name" value="ZINC FINGER BED DOMAIN-CONTAINING PROTEIN 4"/>
    <property type="match status" value="1"/>
</dbReference>